<sequence>MLTDDLLKNNTLQDRIENVVRYAPSGLTIGELSAILAEHINQVHPICQLLIKHGKLVYDSYSHKLKHPYSKPNVRKTFKQNSKFLTLNKKELLPGCPSHWSLRQCFKHLGYQHHLLDSLTIAESLNPQKNLN</sequence>
<evidence type="ECO:0000313" key="2">
    <source>
        <dbReference type="Proteomes" id="UP000002384"/>
    </source>
</evidence>
<name>B7KIS2_GLOC7</name>
<proteinExistence type="predicted"/>
<protein>
    <submittedName>
        <fullName evidence="1">Uncharacterized protein</fullName>
    </submittedName>
</protein>
<dbReference type="AlphaFoldDB" id="B7KIS2"/>
<reference evidence="2" key="1">
    <citation type="journal article" date="2011" name="MBio">
        <title>Novel metabolic attributes of the genus Cyanothece, comprising a group of unicellular nitrogen-fixing Cyanobacteria.</title>
        <authorList>
            <person name="Bandyopadhyay A."/>
            <person name="Elvitigala T."/>
            <person name="Welsh E."/>
            <person name="Stockel J."/>
            <person name="Liberton M."/>
            <person name="Min H."/>
            <person name="Sherman L.A."/>
            <person name="Pakrasi H.B."/>
        </authorList>
    </citation>
    <scope>NUCLEOTIDE SEQUENCE [LARGE SCALE GENOMIC DNA]</scope>
    <source>
        <strain evidence="2">PCC 7424</strain>
    </source>
</reference>
<gene>
    <name evidence="1" type="ordered locus">PCC7424_2337</name>
</gene>
<keyword evidence="2" id="KW-1185">Reference proteome</keyword>
<accession>B7KIS2</accession>
<organism evidence="1 2">
    <name type="scientific">Gloeothece citriformis (strain PCC 7424)</name>
    <name type="common">Cyanothece sp. (strain PCC 7424)</name>
    <dbReference type="NCBI Taxonomy" id="65393"/>
    <lineage>
        <taxon>Bacteria</taxon>
        <taxon>Bacillati</taxon>
        <taxon>Cyanobacteriota</taxon>
        <taxon>Cyanophyceae</taxon>
        <taxon>Oscillatoriophycideae</taxon>
        <taxon>Chroococcales</taxon>
        <taxon>Aphanothecaceae</taxon>
        <taxon>Gloeothece</taxon>
        <taxon>Gloeothece citriformis</taxon>
    </lineage>
</organism>
<evidence type="ECO:0000313" key="1">
    <source>
        <dbReference type="EMBL" id="ACK70758.1"/>
    </source>
</evidence>
<dbReference type="RefSeq" id="WP_015954362.1">
    <property type="nucleotide sequence ID" value="NC_011729.1"/>
</dbReference>
<dbReference type="HOGENOM" id="CLU_1913584_0_0_3"/>
<dbReference type="EMBL" id="CP001291">
    <property type="protein sequence ID" value="ACK70758.1"/>
    <property type="molecule type" value="Genomic_DNA"/>
</dbReference>
<dbReference type="KEGG" id="cyc:PCC7424_2337"/>
<dbReference type="Proteomes" id="UP000002384">
    <property type="component" value="Chromosome"/>
</dbReference>